<sequence length="106" mass="12068">MLLAVLGITVFIYFYSGSYIPQRLDSQINEIIKNHDVKTMKKIASNNETFHLLENTTRNERVRNTSDSEGGNSSSLYYTTRLGNHNINVVMSKIGVLTWQVVEISK</sequence>
<evidence type="ECO:0000313" key="2">
    <source>
        <dbReference type="Proteomes" id="UP000314960"/>
    </source>
</evidence>
<dbReference type="EMBL" id="CP018176">
    <property type="protein sequence ID" value="AUJ29944.1"/>
    <property type="molecule type" value="Genomic_DNA"/>
</dbReference>
<dbReference type="KEGG" id="lhw:BSQ49_06890"/>
<dbReference type="Proteomes" id="UP000314960">
    <property type="component" value="Chromosome"/>
</dbReference>
<proteinExistence type="predicted"/>
<organism evidence="1 2">
    <name type="scientific">Liquorilactobacillus hordei</name>
    <dbReference type="NCBI Taxonomy" id="468911"/>
    <lineage>
        <taxon>Bacteria</taxon>
        <taxon>Bacillati</taxon>
        <taxon>Bacillota</taxon>
        <taxon>Bacilli</taxon>
        <taxon>Lactobacillales</taxon>
        <taxon>Lactobacillaceae</taxon>
        <taxon>Liquorilactobacillus</taxon>
    </lineage>
</organism>
<gene>
    <name evidence="1" type="ORF">BSQ49_06890</name>
</gene>
<name>A0A3Q8C9R3_9LACO</name>
<protein>
    <submittedName>
        <fullName evidence="1">Uncharacterized protein</fullName>
    </submittedName>
</protein>
<dbReference type="AlphaFoldDB" id="A0A3Q8C9R3"/>
<reference evidence="1 2" key="1">
    <citation type="submission" date="2016-11" db="EMBL/GenBank/DDBJ databases">
        <title>Interaction between Lactobacillus species and yeast in water kefir.</title>
        <authorList>
            <person name="Behr J."/>
            <person name="Xu D."/>
            <person name="Vogel R.F."/>
        </authorList>
    </citation>
    <scope>NUCLEOTIDE SEQUENCE [LARGE SCALE GENOMIC DNA]</scope>
    <source>
        <strain evidence="1 2">TMW 1.1822</strain>
    </source>
</reference>
<dbReference type="RefSeq" id="WP_141053755.1">
    <property type="nucleotide sequence ID" value="NZ_CP018176.1"/>
</dbReference>
<accession>A0A3Q8C9R3</accession>
<evidence type="ECO:0000313" key="1">
    <source>
        <dbReference type="EMBL" id="AUJ29944.1"/>
    </source>
</evidence>